<feature type="compositionally biased region" description="Low complexity" evidence="1">
    <location>
        <begin position="70"/>
        <end position="83"/>
    </location>
</feature>
<accession>A0A0B2W315</accession>
<evidence type="ECO:0000313" key="2">
    <source>
        <dbReference type="EMBL" id="KHN87997.1"/>
    </source>
</evidence>
<dbReference type="AlphaFoldDB" id="A0A0B2W315"/>
<sequence length="243" mass="27040">MSVTTHFPDCCSDTNSDSIKKKRSKRAKKKERSGKTKSKKSKTKQKKGGGFCSCSKKHGKQKHRSERSKPTTPTPQLTAQAKPKLPPVVLPPPTALMPTIPSQSSQKPKAEAGDTPQSTVSTGKTSATSATATETSTPTSSTTTTINTTTKDNDEVDVETDGALEQPRQTFVVQKYTHEGRTIRYFDHKMIYHVDDRPPTFFPPTIKQFLAYQRRMKAVPLKKHEEMVKYLFVVSFSFIANIC</sequence>
<feature type="compositionally biased region" description="Pro residues" evidence="1">
    <location>
        <begin position="84"/>
        <end position="95"/>
    </location>
</feature>
<name>A0A0B2W315_TOXCA</name>
<reference evidence="2 3" key="1">
    <citation type="submission" date="2014-11" db="EMBL/GenBank/DDBJ databases">
        <title>Genetic blueprint of the zoonotic pathogen Toxocara canis.</title>
        <authorList>
            <person name="Zhu X.-Q."/>
            <person name="Korhonen P.K."/>
            <person name="Cai H."/>
            <person name="Young N.D."/>
            <person name="Nejsum P."/>
            <person name="von Samson-Himmelstjerna G."/>
            <person name="Boag P.R."/>
            <person name="Tan P."/>
            <person name="Li Q."/>
            <person name="Min J."/>
            <person name="Yang Y."/>
            <person name="Wang X."/>
            <person name="Fang X."/>
            <person name="Hall R.S."/>
            <person name="Hofmann A."/>
            <person name="Sternberg P.W."/>
            <person name="Jex A.R."/>
            <person name="Gasser R.B."/>
        </authorList>
    </citation>
    <scope>NUCLEOTIDE SEQUENCE [LARGE SCALE GENOMIC DNA]</scope>
    <source>
        <strain evidence="2">PN_DK_2014</strain>
    </source>
</reference>
<dbReference type="EMBL" id="JPKZ01000316">
    <property type="protein sequence ID" value="KHN87997.1"/>
    <property type="molecule type" value="Genomic_DNA"/>
</dbReference>
<comment type="caution">
    <text evidence="2">The sequence shown here is derived from an EMBL/GenBank/DDBJ whole genome shotgun (WGS) entry which is preliminary data.</text>
</comment>
<keyword evidence="3" id="KW-1185">Reference proteome</keyword>
<protein>
    <submittedName>
        <fullName evidence="2">Uncharacterized protein</fullName>
    </submittedName>
</protein>
<feature type="region of interest" description="Disordered" evidence="1">
    <location>
        <begin position="1"/>
        <end position="155"/>
    </location>
</feature>
<dbReference type="OrthoDB" id="10550671at2759"/>
<evidence type="ECO:0000313" key="3">
    <source>
        <dbReference type="Proteomes" id="UP000031036"/>
    </source>
</evidence>
<feature type="compositionally biased region" description="Basic residues" evidence="1">
    <location>
        <begin position="55"/>
        <end position="66"/>
    </location>
</feature>
<feature type="compositionally biased region" description="Basic residues" evidence="1">
    <location>
        <begin position="20"/>
        <end position="47"/>
    </location>
</feature>
<gene>
    <name evidence="2" type="ORF">Tcan_18511</name>
</gene>
<proteinExistence type="predicted"/>
<evidence type="ECO:0000256" key="1">
    <source>
        <dbReference type="SAM" id="MobiDB-lite"/>
    </source>
</evidence>
<dbReference type="Proteomes" id="UP000031036">
    <property type="component" value="Unassembled WGS sequence"/>
</dbReference>
<feature type="compositionally biased region" description="Low complexity" evidence="1">
    <location>
        <begin position="118"/>
        <end position="150"/>
    </location>
</feature>
<organism evidence="2 3">
    <name type="scientific">Toxocara canis</name>
    <name type="common">Canine roundworm</name>
    <dbReference type="NCBI Taxonomy" id="6265"/>
    <lineage>
        <taxon>Eukaryota</taxon>
        <taxon>Metazoa</taxon>
        <taxon>Ecdysozoa</taxon>
        <taxon>Nematoda</taxon>
        <taxon>Chromadorea</taxon>
        <taxon>Rhabditida</taxon>
        <taxon>Spirurina</taxon>
        <taxon>Ascaridomorpha</taxon>
        <taxon>Ascaridoidea</taxon>
        <taxon>Toxocaridae</taxon>
        <taxon>Toxocara</taxon>
    </lineage>
</organism>